<sequence length="184" mass="20798">MLCSFMKKFLGSTFPFKLRQSPEISLKVLLSPNPSFPVALRLLPQIYVHVVIVRSPQLARNERTDELIQPPHPLQMPLRHSLLCFQPRYVVLNVGQVPLPAMESSSISLIVPPNGSRISTTRSPMSSIRNFHIFSHPLAGIGSPTKSDLALNDLLNCWSLFSRVSTAFPEYANKFPHQNFPYYK</sequence>
<dbReference type="EMBL" id="KZ454621">
    <property type="protein sequence ID" value="PKA46006.1"/>
    <property type="molecule type" value="Genomic_DNA"/>
</dbReference>
<organism evidence="1 2">
    <name type="scientific">Apostasia shenzhenica</name>
    <dbReference type="NCBI Taxonomy" id="1088818"/>
    <lineage>
        <taxon>Eukaryota</taxon>
        <taxon>Viridiplantae</taxon>
        <taxon>Streptophyta</taxon>
        <taxon>Embryophyta</taxon>
        <taxon>Tracheophyta</taxon>
        <taxon>Spermatophyta</taxon>
        <taxon>Magnoliopsida</taxon>
        <taxon>Liliopsida</taxon>
        <taxon>Asparagales</taxon>
        <taxon>Orchidaceae</taxon>
        <taxon>Apostasioideae</taxon>
        <taxon>Apostasia</taxon>
    </lineage>
</organism>
<evidence type="ECO:0000313" key="1">
    <source>
        <dbReference type="EMBL" id="PKA46006.1"/>
    </source>
</evidence>
<evidence type="ECO:0000313" key="2">
    <source>
        <dbReference type="Proteomes" id="UP000236161"/>
    </source>
</evidence>
<name>A0A2H9ZRT8_9ASPA</name>
<proteinExistence type="predicted"/>
<gene>
    <name evidence="1" type="ORF">AXF42_Ash021512</name>
</gene>
<keyword evidence="2" id="KW-1185">Reference proteome</keyword>
<dbReference type="AlphaFoldDB" id="A0A2H9ZRT8"/>
<protein>
    <submittedName>
        <fullName evidence="1">Uncharacterized protein</fullName>
    </submittedName>
</protein>
<dbReference type="Proteomes" id="UP000236161">
    <property type="component" value="Unassembled WGS sequence"/>
</dbReference>
<reference evidence="1 2" key="1">
    <citation type="journal article" date="2017" name="Nature">
        <title>The Apostasia genome and the evolution of orchids.</title>
        <authorList>
            <person name="Zhang G.Q."/>
            <person name="Liu K.W."/>
            <person name="Li Z."/>
            <person name="Lohaus R."/>
            <person name="Hsiao Y.Y."/>
            <person name="Niu S.C."/>
            <person name="Wang J.Y."/>
            <person name="Lin Y.C."/>
            <person name="Xu Q."/>
            <person name="Chen L.J."/>
            <person name="Yoshida K."/>
            <person name="Fujiwara S."/>
            <person name="Wang Z.W."/>
            <person name="Zhang Y.Q."/>
            <person name="Mitsuda N."/>
            <person name="Wang M."/>
            <person name="Liu G.H."/>
            <person name="Pecoraro L."/>
            <person name="Huang H.X."/>
            <person name="Xiao X.J."/>
            <person name="Lin M."/>
            <person name="Wu X.Y."/>
            <person name="Wu W.L."/>
            <person name="Chen Y.Y."/>
            <person name="Chang S.B."/>
            <person name="Sakamoto S."/>
            <person name="Ohme-Takagi M."/>
            <person name="Yagi M."/>
            <person name="Zeng S.J."/>
            <person name="Shen C.Y."/>
            <person name="Yeh C.M."/>
            <person name="Luo Y.B."/>
            <person name="Tsai W.C."/>
            <person name="Van de Peer Y."/>
            <person name="Liu Z.J."/>
        </authorList>
    </citation>
    <scope>NUCLEOTIDE SEQUENCE [LARGE SCALE GENOMIC DNA]</scope>
    <source>
        <strain evidence="2">cv. Shenzhen</strain>
        <tissue evidence="1">Stem</tissue>
    </source>
</reference>
<accession>A0A2H9ZRT8</accession>